<dbReference type="InterPro" id="IPR005490">
    <property type="entry name" value="LD_TPept_cat_dom"/>
</dbReference>
<evidence type="ECO:0000256" key="5">
    <source>
        <dbReference type="ARBA" id="ARBA00022984"/>
    </source>
</evidence>
<keyword evidence="5 7" id="KW-0573">Peptidoglycan synthesis</keyword>
<feature type="chain" id="PRO_5033051418" evidence="9">
    <location>
        <begin position="34"/>
        <end position="480"/>
    </location>
</feature>
<evidence type="ECO:0000256" key="8">
    <source>
        <dbReference type="SAM" id="MobiDB-lite"/>
    </source>
</evidence>
<keyword evidence="3" id="KW-0808">Transferase</keyword>
<keyword evidence="4 7" id="KW-0133">Cell shape</keyword>
<comment type="caution">
    <text evidence="11">The sequence shown here is derived from an EMBL/GenBank/DDBJ whole genome shotgun (WGS) entry which is preliminary data.</text>
</comment>
<feature type="region of interest" description="Disordered" evidence="8">
    <location>
        <begin position="34"/>
        <end position="98"/>
    </location>
</feature>
<feature type="active site" description="Nucleophile" evidence="7">
    <location>
        <position position="374"/>
    </location>
</feature>
<dbReference type="InterPro" id="IPR036365">
    <property type="entry name" value="PGBD-like_sf"/>
</dbReference>
<evidence type="ECO:0000313" key="12">
    <source>
        <dbReference type="Proteomes" id="UP000564885"/>
    </source>
</evidence>
<protein>
    <submittedName>
        <fullName evidence="11">L,D-transpeptidase family protein</fullName>
    </submittedName>
</protein>
<evidence type="ECO:0000256" key="2">
    <source>
        <dbReference type="ARBA" id="ARBA00005992"/>
    </source>
</evidence>
<dbReference type="InterPro" id="IPR002477">
    <property type="entry name" value="Peptidoglycan-bd-like"/>
</dbReference>
<evidence type="ECO:0000256" key="7">
    <source>
        <dbReference type="PROSITE-ProRule" id="PRU01373"/>
    </source>
</evidence>
<comment type="pathway">
    <text evidence="1 7">Cell wall biogenesis; peptidoglycan biosynthesis.</text>
</comment>
<dbReference type="AlphaFoldDB" id="A0A849IAI0"/>
<accession>A0A849IAI0</accession>
<dbReference type="CDD" id="cd16913">
    <property type="entry name" value="YkuD_like"/>
    <property type="match status" value="1"/>
</dbReference>
<dbReference type="SUPFAM" id="SSF141523">
    <property type="entry name" value="L,D-transpeptidase catalytic domain-like"/>
    <property type="match status" value="1"/>
</dbReference>
<feature type="compositionally biased region" description="Pro residues" evidence="8">
    <location>
        <begin position="52"/>
        <end position="73"/>
    </location>
</feature>
<dbReference type="GO" id="GO:0008360">
    <property type="term" value="P:regulation of cell shape"/>
    <property type="evidence" value="ECO:0007669"/>
    <property type="project" value="UniProtKB-UniRule"/>
</dbReference>
<dbReference type="UniPathway" id="UPA00219"/>
<keyword evidence="9" id="KW-0732">Signal</keyword>
<proteinExistence type="inferred from homology"/>
<sequence length="480" mass="50593">MLPRMLRRDGTMVRSGSAGLALGLAGFAATALAEPAPAPRPPFPKLAQEEPAAPPRPVPALPAVPAPAQPVPTPGAQAKPAQPAAVPEPVKLSADPTPTLGPGTFVATMNAVERYRAIAEAGGWATVPNEITRAKPGDRGPHVAALRARLIASGDLSADLAGGDALDEAVQAAIRRFQDRHGLPALGLVGPRTLVELNVPVSVRIRQLQASANRLMGSRFPFGERYVAVNIPAATVEAVQGGVVAKRHVAVVGKTDRPSPTIAARIQNVNFNPTWTVPVSLIRKDIIPHMRKDPGYLARMKIRIFDGQGAEIDPATIDWSTDKAATYTLRQDPGVDNSLGEIRIDMPNKLAVYMHDTPSKKLFARNARNLSSGCVRVSGIRELAQWVLEGQPGPNGPGSSWGQAEIAAAIASGQRIDVKLTRQIPVIWTYLTGYATPDGTVHFREDIYGLDREAAPAAPEGGEGLTIESLVTGALGGRGG</sequence>
<feature type="compositionally biased region" description="Low complexity" evidence="8">
    <location>
        <begin position="74"/>
        <end position="91"/>
    </location>
</feature>
<dbReference type="Gene3D" id="1.10.101.10">
    <property type="entry name" value="PGBD-like superfamily/PGBD"/>
    <property type="match status" value="1"/>
</dbReference>
<dbReference type="GO" id="GO:0009252">
    <property type="term" value="P:peptidoglycan biosynthetic process"/>
    <property type="evidence" value="ECO:0007669"/>
    <property type="project" value="UniProtKB-UniPathway"/>
</dbReference>
<dbReference type="PANTHER" id="PTHR41533">
    <property type="entry name" value="L,D-TRANSPEPTIDASE HI_1667-RELATED"/>
    <property type="match status" value="1"/>
</dbReference>
<evidence type="ECO:0000256" key="4">
    <source>
        <dbReference type="ARBA" id="ARBA00022960"/>
    </source>
</evidence>
<dbReference type="Gene3D" id="2.40.440.10">
    <property type="entry name" value="L,D-transpeptidase catalytic domain-like"/>
    <property type="match status" value="1"/>
</dbReference>
<organism evidence="11 12">
    <name type="scientific">Enterovirga aerilata</name>
    <dbReference type="NCBI Taxonomy" id="2730920"/>
    <lineage>
        <taxon>Bacteria</taxon>
        <taxon>Pseudomonadati</taxon>
        <taxon>Pseudomonadota</taxon>
        <taxon>Alphaproteobacteria</taxon>
        <taxon>Hyphomicrobiales</taxon>
        <taxon>Methylobacteriaceae</taxon>
        <taxon>Enterovirga</taxon>
    </lineage>
</organism>
<dbReference type="InterPro" id="IPR038063">
    <property type="entry name" value="Transpep_catalytic_dom"/>
</dbReference>
<dbReference type="Proteomes" id="UP000564885">
    <property type="component" value="Unassembled WGS sequence"/>
</dbReference>
<keyword evidence="12" id="KW-1185">Reference proteome</keyword>
<evidence type="ECO:0000313" key="11">
    <source>
        <dbReference type="EMBL" id="NNM73419.1"/>
    </source>
</evidence>
<dbReference type="SUPFAM" id="SSF47090">
    <property type="entry name" value="PGBD-like"/>
    <property type="match status" value="1"/>
</dbReference>
<dbReference type="GO" id="GO:0016740">
    <property type="term" value="F:transferase activity"/>
    <property type="evidence" value="ECO:0007669"/>
    <property type="project" value="UniProtKB-KW"/>
</dbReference>
<gene>
    <name evidence="11" type="ORF">HJG44_13600</name>
</gene>
<evidence type="ECO:0000256" key="6">
    <source>
        <dbReference type="ARBA" id="ARBA00023316"/>
    </source>
</evidence>
<comment type="similarity">
    <text evidence="2">Belongs to the YkuD family.</text>
</comment>
<dbReference type="Pfam" id="PF03734">
    <property type="entry name" value="YkuD"/>
    <property type="match status" value="1"/>
</dbReference>
<dbReference type="EMBL" id="JABEPP010000003">
    <property type="protein sequence ID" value="NNM73419.1"/>
    <property type="molecule type" value="Genomic_DNA"/>
</dbReference>
<evidence type="ECO:0000256" key="1">
    <source>
        <dbReference type="ARBA" id="ARBA00004752"/>
    </source>
</evidence>
<dbReference type="GO" id="GO:0004180">
    <property type="term" value="F:carboxypeptidase activity"/>
    <property type="evidence" value="ECO:0007669"/>
    <property type="project" value="UniProtKB-ARBA"/>
</dbReference>
<evidence type="ECO:0000259" key="10">
    <source>
        <dbReference type="PROSITE" id="PS52029"/>
    </source>
</evidence>
<dbReference type="Pfam" id="PF01471">
    <property type="entry name" value="PG_binding_1"/>
    <property type="match status" value="1"/>
</dbReference>
<reference evidence="11 12" key="1">
    <citation type="submission" date="2020-04" db="EMBL/GenBank/DDBJ databases">
        <title>Enterovirga sp. isolate from soil.</title>
        <authorList>
            <person name="Chea S."/>
            <person name="Kim D.-U."/>
        </authorList>
    </citation>
    <scope>NUCLEOTIDE SEQUENCE [LARGE SCALE GENOMIC DNA]</scope>
    <source>
        <strain evidence="11 12">DB1703</strain>
    </source>
</reference>
<feature type="active site" description="Proton donor/acceptor" evidence="7">
    <location>
        <position position="355"/>
    </location>
</feature>
<dbReference type="PANTHER" id="PTHR41533:SF1">
    <property type="entry name" value="L,D-TRANSPEPTIDASE YCBB-RELATED"/>
    <property type="match status" value="1"/>
</dbReference>
<name>A0A849IAI0_9HYPH</name>
<feature type="signal peptide" evidence="9">
    <location>
        <begin position="1"/>
        <end position="33"/>
    </location>
</feature>
<dbReference type="InterPro" id="IPR052905">
    <property type="entry name" value="LD-transpeptidase_YkuD-like"/>
</dbReference>
<evidence type="ECO:0000256" key="3">
    <source>
        <dbReference type="ARBA" id="ARBA00022679"/>
    </source>
</evidence>
<evidence type="ECO:0000256" key="9">
    <source>
        <dbReference type="SAM" id="SignalP"/>
    </source>
</evidence>
<dbReference type="GO" id="GO:0071555">
    <property type="term" value="P:cell wall organization"/>
    <property type="evidence" value="ECO:0007669"/>
    <property type="project" value="UniProtKB-UniRule"/>
</dbReference>
<dbReference type="PROSITE" id="PS52029">
    <property type="entry name" value="LD_TPASE"/>
    <property type="match status" value="1"/>
</dbReference>
<keyword evidence="6 7" id="KW-0961">Cell wall biogenesis/degradation</keyword>
<dbReference type="InterPro" id="IPR036366">
    <property type="entry name" value="PGBDSf"/>
</dbReference>
<feature type="domain" description="L,D-TPase catalytic" evidence="10">
    <location>
        <begin position="225"/>
        <end position="419"/>
    </location>
</feature>